<evidence type="ECO:0000313" key="3">
    <source>
        <dbReference type="EMBL" id="CAH1798763.1"/>
    </source>
</evidence>
<name>A0A8J1XJS9_OWEFU</name>
<dbReference type="InterPro" id="IPR035914">
    <property type="entry name" value="Sperma_CUB_dom_sf"/>
</dbReference>
<evidence type="ECO:0000256" key="1">
    <source>
        <dbReference type="ARBA" id="ARBA00023157"/>
    </source>
</evidence>
<dbReference type="AlphaFoldDB" id="A0A8J1XJS9"/>
<sequence length="131" mass="14907">ISPTFMAGKYPREKNCTCTLNPEDKNQSLMTLRTATFILRAKPKCKDYLEVTTNDKSEKLCGFQDTRSSYKGKDVTLNFFSSNTLFKTKGFWLVITSESPVRIRCGEALIQSTTPQITTTQLSTQRIDYNI</sequence>
<accession>A0A8J1XJS9</accession>
<dbReference type="Proteomes" id="UP000749559">
    <property type="component" value="Unassembled WGS sequence"/>
</dbReference>
<protein>
    <submittedName>
        <fullName evidence="3">Uncharacterized protein</fullName>
    </submittedName>
</protein>
<dbReference type="PROSITE" id="PS01180">
    <property type="entry name" value="CUB"/>
    <property type="match status" value="1"/>
</dbReference>
<reference evidence="3" key="1">
    <citation type="submission" date="2022-03" db="EMBL/GenBank/DDBJ databases">
        <authorList>
            <person name="Martin C."/>
        </authorList>
    </citation>
    <scope>NUCLEOTIDE SEQUENCE</scope>
</reference>
<organism evidence="3 4">
    <name type="scientific">Owenia fusiformis</name>
    <name type="common">Polychaete worm</name>
    <dbReference type="NCBI Taxonomy" id="6347"/>
    <lineage>
        <taxon>Eukaryota</taxon>
        <taxon>Metazoa</taxon>
        <taxon>Spiralia</taxon>
        <taxon>Lophotrochozoa</taxon>
        <taxon>Annelida</taxon>
        <taxon>Polychaeta</taxon>
        <taxon>Sedentaria</taxon>
        <taxon>Canalipalpata</taxon>
        <taxon>Sabellida</taxon>
        <taxon>Oweniida</taxon>
        <taxon>Oweniidae</taxon>
        <taxon>Owenia</taxon>
    </lineage>
</organism>
<evidence type="ECO:0000256" key="2">
    <source>
        <dbReference type="PROSITE-ProRule" id="PRU00059"/>
    </source>
</evidence>
<dbReference type="EMBL" id="CAIIXF020000011">
    <property type="protein sequence ID" value="CAH1798763.1"/>
    <property type="molecule type" value="Genomic_DNA"/>
</dbReference>
<feature type="non-terminal residue" evidence="3">
    <location>
        <position position="1"/>
    </location>
</feature>
<dbReference type="Pfam" id="PF00431">
    <property type="entry name" value="CUB"/>
    <property type="match status" value="1"/>
</dbReference>
<dbReference type="Gene3D" id="2.60.120.290">
    <property type="entry name" value="Spermadhesin, CUB domain"/>
    <property type="match status" value="1"/>
</dbReference>
<evidence type="ECO:0000313" key="4">
    <source>
        <dbReference type="Proteomes" id="UP000749559"/>
    </source>
</evidence>
<comment type="caution">
    <text evidence="2">Lacks conserved residue(s) required for the propagation of feature annotation.</text>
</comment>
<keyword evidence="4" id="KW-1185">Reference proteome</keyword>
<keyword evidence="1" id="KW-1015">Disulfide bond</keyword>
<feature type="non-terminal residue" evidence="3">
    <location>
        <position position="131"/>
    </location>
</feature>
<gene>
    <name evidence="3" type="ORF">OFUS_LOCUS22856</name>
</gene>
<proteinExistence type="predicted"/>
<comment type="caution">
    <text evidence="3">The sequence shown here is derived from an EMBL/GenBank/DDBJ whole genome shotgun (WGS) entry which is preliminary data.</text>
</comment>
<dbReference type="InterPro" id="IPR000859">
    <property type="entry name" value="CUB_dom"/>
</dbReference>